<evidence type="ECO:0000256" key="1">
    <source>
        <dbReference type="ARBA" id="ARBA00001933"/>
    </source>
</evidence>
<dbReference type="Gene3D" id="3.90.1150.10">
    <property type="entry name" value="Aspartate Aminotransferase, domain 1"/>
    <property type="match status" value="1"/>
</dbReference>
<proteinExistence type="inferred from homology"/>
<dbReference type="GO" id="GO:0006567">
    <property type="term" value="P:L-threonine catabolic process"/>
    <property type="evidence" value="ECO:0007669"/>
    <property type="project" value="TreeGrafter"/>
</dbReference>
<comment type="caution">
    <text evidence="6">The sequence shown here is derived from an EMBL/GenBank/DDBJ whole genome shotgun (WGS) entry which is preliminary data.</text>
</comment>
<dbReference type="Gene3D" id="3.40.640.10">
    <property type="entry name" value="Type I PLP-dependent aspartate aminotransferase-like (Major domain)"/>
    <property type="match status" value="1"/>
</dbReference>
<dbReference type="InterPro" id="IPR015422">
    <property type="entry name" value="PyrdxlP-dep_Trfase_small"/>
</dbReference>
<dbReference type="GO" id="GO:0006545">
    <property type="term" value="P:glycine biosynthetic process"/>
    <property type="evidence" value="ECO:0007669"/>
    <property type="project" value="TreeGrafter"/>
</dbReference>
<dbReference type="SUPFAM" id="SSF53383">
    <property type="entry name" value="PLP-dependent transferases"/>
    <property type="match status" value="1"/>
</dbReference>
<dbReference type="EMBL" id="JACARG010000043">
    <property type="protein sequence ID" value="NWE15433.1"/>
    <property type="molecule type" value="Genomic_DNA"/>
</dbReference>
<keyword evidence="4" id="KW-0663">Pyridoxal phosphate</keyword>
<comment type="cofactor">
    <cofactor evidence="1">
        <name>pyridoxal 5'-phosphate</name>
        <dbReference type="ChEBI" id="CHEBI:597326"/>
    </cofactor>
</comment>
<evidence type="ECO:0000259" key="5">
    <source>
        <dbReference type="Pfam" id="PF01212"/>
    </source>
</evidence>
<dbReference type="InterPro" id="IPR015424">
    <property type="entry name" value="PyrdxlP-dep_Trfase"/>
</dbReference>
<evidence type="ECO:0000256" key="4">
    <source>
        <dbReference type="ARBA" id="ARBA00022898"/>
    </source>
</evidence>
<dbReference type="GO" id="GO:0008732">
    <property type="term" value="F:L-allo-threonine aldolase activity"/>
    <property type="evidence" value="ECO:0007669"/>
    <property type="project" value="TreeGrafter"/>
</dbReference>
<dbReference type="InterPro" id="IPR001597">
    <property type="entry name" value="ArAA_b-elim_lyase/Thr_aldolase"/>
</dbReference>
<evidence type="ECO:0000256" key="2">
    <source>
        <dbReference type="ARBA" id="ARBA00006966"/>
    </source>
</evidence>
<comment type="subunit">
    <text evidence="3">Homotetramer.</text>
</comment>
<accession>A0A7Y8EIP1</accession>
<evidence type="ECO:0000256" key="3">
    <source>
        <dbReference type="ARBA" id="ARBA00011881"/>
    </source>
</evidence>
<gene>
    <name evidence="6" type="ORF">HX822_21080</name>
</gene>
<evidence type="ECO:0000313" key="6">
    <source>
        <dbReference type="EMBL" id="NWE15433.1"/>
    </source>
</evidence>
<dbReference type="PANTHER" id="PTHR48097">
    <property type="entry name" value="L-THREONINE ALDOLASE-RELATED"/>
    <property type="match status" value="1"/>
</dbReference>
<evidence type="ECO:0000313" key="7">
    <source>
        <dbReference type="Proteomes" id="UP000531950"/>
    </source>
</evidence>
<dbReference type="AlphaFoldDB" id="A0A7Y8EIP1"/>
<name>A0A7Y8EIP1_9PSED</name>
<protein>
    <submittedName>
        <fullName evidence="6">Threonine aldolase</fullName>
    </submittedName>
</protein>
<dbReference type="Proteomes" id="UP000531950">
    <property type="component" value="Unassembled WGS sequence"/>
</dbReference>
<dbReference type="PANTHER" id="PTHR48097:SF9">
    <property type="entry name" value="L-THREONINE ALDOLASE"/>
    <property type="match status" value="1"/>
</dbReference>
<dbReference type="InterPro" id="IPR015421">
    <property type="entry name" value="PyrdxlP-dep_Trfase_major"/>
</dbReference>
<reference evidence="6 7" key="1">
    <citation type="submission" date="2020-04" db="EMBL/GenBank/DDBJ databases">
        <title>Molecular characterization of pseudomonads from Agaricus bisporus reveal novel blotch 2 pathogens in Western Europe.</title>
        <authorList>
            <person name="Taparia T."/>
            <person name="Krijger M."/>
            <person name="Haynes E."/>
            <person name="Elpinstone J.G."/>
            <person name="Noble R."/>
            <person name="Van Der Wolf J."/>
        </authorList>
    </citation>
    <scope>NUCLEOTIDE SEQUENCE [LARGE SCALE GENOMIC DNA]</scope>
    <source>
        <strain evidence="6 7">IPO3782</strain>
    </source>
</reference>
<sequence length="369" mass="40857">MIPNTDEERRQLKSACTAEISGFAEPTPAQWFQEMADWAQANHVSHDHYGGGALIEGFEAKVAELLGKPAAVFMPSGVMAQLIAVNLWSERRRLPRFGIHASSHLQLHEEQAFQALLHLHGVIVGHRLRPIVADDLAAVAEPLSCLVVELPAREIGGQLPEWDELEALKATAAASGTPLHMDGARLWETRAFYQRSYAEIVEGFSSVYVSAYKGLGGIAGSLLAGDTDFIQQARLWRQRLGGTLIKQSPMVVSAAMRFDQRLGMLEACYQRTLSLSTCLQAIPGIRLLPRTPQVNMLHLFFDADRAALLNARDEIAREHGYWLFTNLEPTDVPGWCKTECYVGDRLLGVEDERVVQLFTDLMQLATQAA</sequence>
<dbReference type="RefSeq" id="WP_177079023.1">
    <property type="nucleotide sequence ID" value="NZ_JACARG010000043.1"/>
</dbReference>
<comment type="similarity">
    <text evidence="2">Belongs to the threonine aldolase family.</text>
</comment>
<dbReference type="GO" id="GO:0005829">
    <property type="term" value="C:cytosol"/>
    <property type="evidence" value="ECO:0007669"/>
    <property type="project" value="TreeGrafter"/>
</dbReference>
<organism evidence="6 7">
    <name type="scientific">Pseudomonas yamanorum</name>
    <dbReference type="NCBI Taxonomy" id="515393"/>
    <lineage>
        <taxon>Bacteria</taxon>
        <taxon>Pseudomonadati</taxon>
        <taxon>Pseudomonadota</taxon>
        <taxon>Gammaproteobacteria</taxon>
        <taxon>Pseudomonadales</taxon>
        <taxon>Pseudomonadaceae</taxon>
        <taxon>Pseudomonas</taxon>
    </lineage>
</organism>
<feature type="domain" description="Aromatic amino acid beta-eliminating lyase/threonine aldolase" evidence="5">
    <location>
        <begin position="33"/>
        <end position="298"/>
    </location>
</feature>
<dbReference type="Pfam" id="PF01212">
    <property type="entry name" value="Beta_elim_lyase"/>
    <property type="match status" value="1"/>
</dbReference>